<organism evidence="3 4">
    <name type="scientific">Kordia antarctica</name>
    <dbReference type="NCBI Taxonomy" id="1218801"/>
    <lineage>
        <taxon>Bacteria</taxon>
        <taxon>Pseudomonadati</taxon>
        <taxon>Bacteroidota</taxon>
        <taxon>Flavobacteriia</taxon>
        <taxon>Flavobacteriales</taxon>
        <taxon>Flavobacteriaceae</taxon>
        <taxon>Kordia</taxon>
    </lineage>
</organism>
<dbReference type="OrthoDB" id="9763697at2"/>
<protein>
    <recommendedName>
        <fullName evidence="5">DUF4132 domain-containing protein</fullName>
    </recommendedName>
</protein>
<accession>A0A7L4ZL13</accession>
<dbReference type="InterPro" id="IPR056639">
    <property type="entry name" value="DUF7737"/>
</dbReference>
<dbReference type="Proteomes" id="UP000464657">
    <property type="component" value="Chromosome"/>
</dbReference>
<dbReference type="InterPro" id="IPR025406">
    <property type="entry name" value="DUF4132"/>
</dbReference>
<evidence type="ECO:0000259" key="1">
    <source>
        <dbReference type="Pfam" id="PF13569"/>
    </source>
</evidence>
<dbReference type="EMBL" id="CP019288">
    <property type="protein sequence ID" value="QHI37211.1"/>
    <property type="molecule type" value="Genomic_DNA"/>
</dbReference>
<evidence type="ECO:0000259" key="2">
    <source>
        <dbReference type="Pfam" id="PF24879"/>
    </source>
</evidence>
<reference evidence="3 4" key="1">
    <citation type="journal article" date="2013" name="Int. J. Syst. Evol. Microbiol.">
        <title>Kordia antarctica sp. nov., isolated from Antarctic seawater.</title>
        <authorList>
            <person name="Baek K."/>
            <person name="Choi A."/>
            <person name="Kang I."/>
            <person name="Lee K."/>
            <person name="Cho J.C."/>
        </authorList>
    </citation>
    <scope>NUCLEOTIDE SEQUENCE [LARGE SCALE GENOMIC DNA]</scope>
    <source>
        <strain evidence="3 4">IMCC3317</strain>
    </source>
</reference>
<evidence type="ECO:0000313" key="4">
    <source>
        <dbReference type="Proteomes" id="UP000464657"/>
    </source>
</evidence>
<gene>
    <name evidence="3" type="ORF">IMCC3317_25890</name>
</gene>
<evidence type="ECO:0008006" key="5">
    <source>
        <dbReference type="Google" id="ProtNLM"/>
    </source>
</evidence>
<dbReference type="Pfam" id="PF24879">
    <property type="entry name" value="DUF7737"/>
    <property type="match status" value="1"/>
</dbReference>
<name>A0A7L4ZL13_9FLAO</name>
<dbReference type="KEGG" id="kan:IMCC3317_25890"/>
<proteinExistence type="predicted"/>
<feature type="domain" description="DUF4132" evidence="1">
    <location>
        <begin position="454"/>
        <end position="636"/>
    </location>
</feature>
<sequence length="862" mass="99285">MGFKESLKNLFGVKKEAVLEHPVFDEQLNKIVHEIISVGHTYSIPFSKLESYKALKVKDATTKKEFAHYLAEKKIELLKKSERKTLSNIENRKLHISGELLTALLRSNLEYEPVEFANLMSFFASASATKQNLIHFSHWPIGYAIQQIEKSVKKNGLSPEWKIYIEKFLASPEMESKNDYYGSDLDKIETKLKKILFNDQNTEGKTPPYSHTDDRFGTMLNAEVATFDEALRDHFYQLFHLFTKASSGKPSQRFLKTTSEIIDAIGISKYKTSIHPWLEFVTKLKEIETKKQHDFGGGEVYDYSNYDFLHEKSTTFIKGLVWSLAKFHDSTTLNLVAKLAERCYKKIPGVGPASAGIGNACMYVLGNTKGLEGISHLSRLKLKIKQNNTRKLIEKYLDEASTKLGISSSEIEELSIPHFGLENGAKTYTFDDYVLELKIQELGKVNLSWLKPDGKLQKTTPAFVKNSTKHTQTLKKAKSDVAQIKKYLTAQRDRIDRLYLEDRVWTYEDFSKHYVHHGLVNFVTKRLLWQFKKEDTFVTAIYQNEQWTTQNNTTLDWISEETEVRLWHPIYEKVDNVLFWRKKLEELEIKQPLKQAYREVYILTDAEVNTKTYSNRMAAHILKQHQFNALTSVRGWKYTLMGSFDNGVDDEIASIHMKAHGIEAQFWINELNAEDEFNDSGIWNYIATDQVRFVKNNEIMDLIDVPKLVLSEVLRDVDLFVGVCSVGNDPEWRDNGGLPQYRDYWTNYSFGDLTEVAKTRKQILEKLLPRLKINKVSTIDGKFLKVKGTKRTYKIHIGSTNILMEPNDQYLCIVPARGKDKNTDSIFLPFEGDRGLSLVLSKAFLLAADDKITDTTILSQIN</sequence>
<keyword evidence="4" id="KW-1185">Reference proteome</keyword>
<dbReference type="Pfam" id="PF13569">
    <property type="entry name" value="DUF4132"/>
    <property type="match status" value="1"/>
</dbReference>
<dbReference type="AlphaFoldDB" id="A0A7L4ZL13"/>
<dbReference type="RefSeq" id="WP_160129853.1">
    <property type="nucleotide sequence ID" value="NZ_CP019288.1"/>
</dbReference>
<evidence type="ECO:0000313" key="3">
    <source>
        <dbReference type="EMBL" id="QHI37211.1"/>
    </source>
</evidence>
<feature type="domain" description="DUF7737" evidence="2">
    <location>
        <begin position="757"/>
        <end position="861"/>
    </location>
</feature>